<proteinExistence type="predicted"/>
<gene>
    <name evidence="3" type="primary">LOC119637567</name>
</gene>
<protein>
    <submittedName>
        <fullName evidence="3">Uncharacterized protein LOC119637567</fullName>
    </submittedName>
</protein>
<feature type="transmembrane region" description="Helical" evidence="1">
    <location>
        <begin position="56"/>
        <end position="73"/>
    </location>
</feature>
<reference evidence="3" key="1">
    <citation type="submission" date="2025-08" db="UniProtKB">
        <authorList>
            <consortium name="RefSeq"/>
        </authorList>
    </citation>
    <scope>IDENTIFICATION</scope>
    <source>
        <tissue evidence="3">Whole body pupa</tissue>
    </source>
</reference>
<keyword evidence="2" id="KW-1185">Reference proteome</keyword>
<evidence type="ECO:0000256" key="1">
    <source>
        <dbReference type="SAM" id="Phobius"/>
    </source>
</evidence>
<evidence type="ECO:0000313" key="2">
    <source>
        <dbReference type="Proteomes" id="UP000092443"/>
    </source>
</evidence>
<evidence type="ECO:0000313" key="3">
    <source>
        <dbReference type="RefSeq" id="XP_037889602.1"/>
    </source>
</evidence>
<dbReference type="KEGG" id="gfs:119637567"/>
<keyword evidence="1" id="KW-1133">Transmembrane helix</keyword>
<organism evidence="2 3">
    <name type="scientific">Glossina fuscipes</name>
    <dbReference type="NCBI Taxonomy" id="7396"/>
    <lineage>
        <taxon>Eukaryota</taxon>
        <taxon>Metazoa</taxon>
        <taxon>Ecdysozoa</taxon>
        <taxon>Arthropoda</taxon>
        <taxon>Hexapoda</taxon>
        <taxon>Insecta</taxon>
        <taxon>Pterygota</taxon>
        <taxon>Neoptera</taxon>
        <taxon>Endopterygota</taxon>
        <taxon>Diptera</taxon>
        <taxon>Brachycera</taxon>
        <taxon>Muscomorpha</taxon>
        <taxon>Hippoboscoidea</taxon>
        <taxon>Glossinidae</taxon>
        <taxon>Glossina</taxon>
    </lineage>
</organism>
<dbReference type="AlphaFoldDB" id="A0A9C5Z8A8"/>
<name>A0A9C5Z8A8_9MUSC</name>
<accession>A0A9C5Z8A8</accession>
<dbReference type="RefSeq" id="XP_037889602.1">
    <property type="nucleotide sequence ID" value="XM_038033674.1"/>
</dbReference>
<dbReference type="GeneID" id="119637567"/>
<keyword evidence="1" id="KW-0812">Transmembrane</keyword>
<sequence>MYVALRVVVLRLVMTLELLASEAYQWVACGYHTISVAQSMLSTVVSKVLQDLETKLLYPLLLLLYFLFFRWWIPPGTLADDALSKFGESPKENTTKFIPKFPLGESALVAGIFYRKSGRSGIAQKN</sequence>
<dbReference type="Proteomes" id="UP000092443">
    <property type="component" value="Unplaced"/>
</dbReference>
<keyword evidence="1" id="KW-0472">Membrane</keyword>